<dbReference type="InterPro" id="IPR011250">
    <property type="entry name" value="OMP/PagP_B-barrel"/>
</dbReference>
<organism evidence="4 5">
    <name type="scientific">Terriglobus aquaticus</name>
    <dbReference type="NCBI Taxonomy" id="940139"/>
    <lineage>
        <taxon>Bacteria</taxon>
        <taxon>Pseudomonadati</taxon>
        <taxon>Acidobacteriota</taxon>
        <taxon>Terriglobia</taxon>
        <taxon>Terriglobales</taxon>
        <taxon>Acidobacteriaceae</taxon>
        <taxon>Terriglobus</taxon>
    </lineage>
</organism>
<feature type="signal peptide" evidence="2">
    <location>
        <begin position="1"/>
        <end position="26"/>
    </location>
</feature>
<dbReference type="InterPro" id="IPR027385">
    <property type="entry name" value="Beta-barrel_OMP"/>
</dbReference>
<protein>
    <submittedName>
        <fullName evidence="4">Outer membrane protein</fullName>
    </submittedName>
</protein>
<proteinExistence type="predicted"/>
<evidence type="ECO:0000313" key="4">
    <source>
        <dbReference type="EMBL" id="MFN2976609.1"/>
    </source>
</evidence>
<evidence type="ECO:0000256" key="1">
    <source>
        <dbReference type="ARBA" id="ARBA00022729"/>
    </source>
</evidence>
<evidence type="ECO:0000313" key="5">
    <source>
        <dbReference type="Proteomes" id="UP001634747"/>
    </source>
</evidence>
<dbReference type="Proteomes" id="UP001634747">
    <property type="component" value="Unassembled WGS sequence"/>
</dbReference>
<sequence length="206" mass="22574">MKKTVWICAVLAGTVAAAVVPNAALAQESRQDVSLSASYLFAPQVNGNAAQLNTHGFLGALASYRFMLTPRSALEANYGFTQYRDTLQNSRATYNVHTRQQEISLGYVYSRTYHNFSPFLEGGVAGVFFSPIKDFETTTLDAQRQTSLGGMFGGGVAYELSPSFDLRVQYHGVVVKAPSFKVEDPNYNTGRYELISTPAIGIAYHF</sequence>
<reference evidence="4 5" key="1">
    <citation type="submission" date="2024-12" db="EMBL/GenBank/DDBJ databases">
        <authorList>
            <person name="Lee Y."/>
        </authorList>
    </citation>
    <scope>NUCLEOTIDE SEQUENCE [LARGE SCALE GENOMIC DNA]</scope>
    <source>
        <strain evidence="4 5">03SUJ4</strain>
    </source>
</reference>
<keyword evidence="5" id="KW-1185">Reference proteome</keyword>
<dbReference type="Gene3D" id="2.40.160.20">
    <property type="match status" value="1"/>
</dbReference>
<name>A0ABW9KLE6_9BACT</name>
<feature type="domain" description="Outer membrane protein beta-barrel" evidence="3">
    <location>
        <begin position="13"/>
        <end position="186"/>
    </location>
</feature>
<gene>
    <name evidence="4" type="ORF">ACK2TP_12615</name>
</gene>
<keyword evidence="1 2" id="KW-0732">Signal</keyword>
<evidence type="ECO:0000259" key="3">
    <source>
        <dbReference type="Pfam" id="PF13505"/>
    </source>
</evidence>
<dbReference type="EMBL" id="JBJYXY010000001">
    <property type="protein sequence ID" value="MFN2976609.1"/>
    <property type="molecule type" value="Genomic_DNA"/>
</dbReference>
<comment type="caution">
    <text evidence="4">The sequence shown here is derived from an EMBL/GenBank/DDBJ whole genome shotgun (WGS) entry which is preliminary data.</text>
</comment>
<dbReference type="SUPFAM" id="SSF56925">
    <property type="entry name" value="OMPA-like"/>
    <property type="match status" value="1"/>
</dbReference>
<dbReference type="Pfam" id="PF13505">
    <property type="entry name" value="OMP_b-brl"/>
    <property type="match status" value="1"/>
</dbReference>
<evidence type="ECO:0000256" key="2">
    <source>
        <dbReference type="SAM" id="SignalP"/>
    </source>
</evidence>
<dbReference type="RefSeq" id="WP_263411920.1">
    <property type="nucleotide sequence ID" value="NZ_BAABBH010000001.1"/>
</dbReference>
<accession>A0ABW9KLE6</accession>
<feature type="chain" id="PRO_5046835444" evidence="2">
    <location>
        <begin position="27"/>
        <end position="206"/>
    </location>
</feature>